<dbReference type="Proteomes" id="UP000769528">
    <property type="component" value="Unassembled WGS sequence"/>
</dbReference>
<comment type="caution">
    <text evidence="3">The sequence shown here is derived from an EMBL/GenBank/DDBJ whole genome shotgun (WGS) entry which is preliminary data.</text>
</comment>
<feature type="region of interest" description="Disordered" evidence="1">
    <location>
        <begin position="293"/>
        <end position="346"/>
    </location>
</feature>
<accession>A0A9P8P9I9</accession>
<dbReference type="PANTHER" id="PTHR28232:SF1">
    <property type="entry name" value="TRANSCRIPTIONAL REGULATORY PROTEIN RXT2"/>
    <property type="match status" value="1"/>
</dbReference>
<evidence type="ECO:0000313" key="3">
    <source>
        <dbReference type="EMBL" id="KAH3667792.1"/>
    </source>
</evidence>
<feature type="region of interest" description="Disordered" evidence="1">
    <location>
        <begin position="31"/>
        <end position="60"/>
    </location>
</feature>
<dbReference type="Pfam" id="PF08595">
    <property type="entry name" value="RXT2_N"/>
    <property type="match status" value="1"/>
</dbReference>
<name>A0A9P8P9I9_9ASCO</name>
<evidence type="ECO:0000259" key="2">
    <source>
        <dbReference type="Pfam" id="PF08595"/>
    </source>
</evidence>
<dbReference type="PANTHER" id="PTHR28232">
    <property type="entry name" value="TRANSCRIPTIONAL REGULATORY PROTEIN RXT2"/>
    <property type="match status" value="1"/>
</dbReference>
<evidence type="ECO:0000256" key="1">
    <source>
        <dbReference type="SAM" id="MobiDB-lite"/>
    </source>
</evidence>
<reference evidence="3" key="1">
    <citation type="journal article" date="2021" name="Open Biol.">
        <title>Shared evolutionary footprints suggest mitochondrial oxidative damage underlies multiple complex I losses in fungi.</title>
        <authorList>
            <person name="Schikora-Tamarit M.A."/>
            <person name="Marcet-Houben M."/>
            <person name="Nosek J."/>
            <person name="Gabaldon T."/>
        </authorList>
    </citation>
    <scope>NUCLEOTIDE SEQUENCE</scope>
    <source>
        <strain evidence="3">CBS6341</strain>
    </source>
</reference>
<dbReference type="GO" id="GO:0033698">
    <property type="term" value="C:Rpd3L complex"/>
    <property type="evidence" value="ECO:0007669"/>
    <property type="project" value="TreeGrafter"/>
</dbReference>
<dbReference type="InterPro" id="IPR039602">
    <property type="entry name" value="Rxt2"/>
</dbReference>
<feature type="compositionally biased region" description="Basic and acidic residues" evidence="1">
    <location>
        <begin position="47"/>
        <end position="58"/>
    </location>
</feature>
<dbReference type="AlphaFoldDB" id="A0A9P8P9I9"/>
<sequence length="346" mass="39865">MIEIELPEKDLLKYIRLFTDRIKGKHVEEYEEEIDGETSNRGNKLKRGSEKVHRDHIDGLNNDNTPVEVIEYNRVKRAVFKRRRLDTYNHEEYQDFSGDEEDEIYQQIDIENILAPISDPTQLVTRDSISRTYKSEILKRLAQQSVEIIEKEQNFVIKLSSLLDLFLGESSNQILEDDLQLPPYEPLEISNELSNKNSVSSGITEQNEENVDLSKRVTRRQSVQEVDPFFALPNFKVDYNVGLDPKIADTARQITQIAVQRNEEYIRNLSKLGNSLMRAQTLKEKLLDWAKEMNGDPDESDIYLKENPQATAKDPKNKDDQSGSNTDTTPVPDAPKGRGGRRRNNA</sequence>
<dbReference type="GO" id="GO:0005829">
    <property type="term" value="C:cytosol"/>
    <property type="evidence" value="ECO:0007669"/>
    <property type="project" value="TreeGrafter"/>
</dbReference>
<keyword evidence="4" id="KW-1185">Reference proteome</keyword>
<dbReference type="EMBL" id="JAEUBF010001377">
    <property type="protein sequence ID" value="KAH3667792.1"/>
    <property type="molecule type" value="Genomic_DNA"/>
</dbReference>
<organism evidence="3 4">
    <name type="scientific">Wickerhamomyces mucosus</name>
    <dbReference type="NCBI Taxonomy" id="1378264"/>
    <lineage>
        <taxon>Eukaryota</taxon>
        <taxon>Fungi</taxon>
        <taxon>Dikarya</taxon>
        <taxon>Ascomycota</taxon>
        <taxon>Saccharomycotina</taxon>
        <taxon>Saccharomycetes</taxon>
        <taxon>Phaffomycetales</taxon>
        <taxon>Wickerhamomycetaceae</taxon>
        <taxon>Wickerhamomyces</taxon>
    </lineage>
</organism>
<protein>
    <recommendedName>
        <fullName evidence="2">Transcriptional regulatory protein RXT2 N-terminal domain-containing protein</fullName>
    </recommendedName>
</protein>
<dbReference type="OrthoDB" id="2405722at2759"/>
<evidence type="ECO:0000313" key="4">
    <source>
        <dbReference type="Proteomes" id="UP000769528"/>
    </source>
</evidence>
<reference evidence="3" key="2">
    <citation type="submission" date="2021-01" db="EMBL/GenBank/DDBJ databases">
        <authorList>
            <person name="Schikora-Tamarit M.A."/>
        </authorList>
    </citation>
    <scope>NUCLEOTIDE SEQUENCE</scope>
    <source>
        <strain evidence="3">CBS6341</strain>
    </source>
</reference>
<gene>
    <name evidence="3" type="ORF">WICMUC_005192</name>
</gene>
<proteinExistence type="predicted"/>
<feature type="domain" description="Transcriptional regulatory protein RXT2 N-terminal" evidence="2">
    <location>
        <begin position="39"/>
        <end position="169"/>
    </location>
</feature>
<dbReference type="InterPro" id="IPR013904">
    <property type="entry name" value="RXT2_N"/>
</dbReference>